<dbReference type="RefSeq" id="WP_081145819.1">
    <property type="nucleotide sequence ID" value="NZ_LVYD01000013.1"/>
</dbReference>
<reference evidence="1 2" key="1">
    <citation type="submission" date="2016-03" db="EMBL/GenBank/DDBJ databases">
        <title>Niastella vici sp. nov., isolated from farmland soil.</title>
        <authorList>
            <person name="Chen L."/>
            <person name="Wang D."/>
            <person name="Yang S."/>
            <person name="Wang G."/>
        </authorList>
    </citation>
    <scope>NUCLEOTIDE SEQUENCE [LARGE SCALE GENOMIC DNA]</scope>
    <source>
        <strain evidence="1 2">DJ57</strain>
    </source>
</reference>
<evidence type="ECO:0000313" key="2">
    <source>
        <dbReference type="Proteomes" id="UP000192796"/>
    </source>
</evidence>
<sequence>MKYGIRSLTVLALLLIGGVYNRAAAQKLFFIFAHGQYASPVQTGFRNDYNFGVGADAGVGIGPGKTKVVGTVGYTVFNAKSKEVGNITYVPMKIGLRRYFFPANILFINADAGVAHIKDKTTDTDYSRFTADIGAGAKLGPMDLGIAYEGFSRGGSAGFASWIAFKVGWRFGL</sequence>
<dbReference type="AlphaFoldDB" id="A0A1V9G680"/>
<evidence type="ECO:0000313" key="1">
    <source>
        <dbReference type="EMBL" id="OQP65976.1"/>
    </source>
</evidence>
<dbReference type="OrthoDB" id="673328at2"/>
<name>A0A1V9G680_9BACT</name>
<evidence type="ECO:0008006" key="3">
    <source>
        <dbReference type="Google" id="ProtNLM"/>
    </source>
</evidence>
<proteinExistence type="predicted"/>
<comment type="caution">
    <text evidence="1">The sequence shown here is derived from an EMBL/GenBank/DDBJ whole genome shotgun (WGS) entry which is preliminary data.</text>
</comment>
<dbReference type="Proteomes" id="UP000192796">
    <property type="component" value="Unassembled WGS sequence"/>
</dbReference>
<keyword evidence="2" id="KW-1185">Reference proteome</keyword>
<accession>A0A1V9G680</accession>
<organism evidence="1 2">
    <name type="scientific">Niastella vici</name>
    <dbReference type="NCBI Taxonomy" id="1703345"/>
    <lineage>
        <taxon>Bacteria</taxon>
        <taxon>Pseudomonadati</taxon>
        <taxon>Bacteroidota</taxon>
        <taxon>Chitinophagia</taxon>
        <taxon>Chitinophagales</taxon>
        <taxon>Chitinophagaceae</taxon>
        <taxon>Niastella</taxon>
    </lineage>
</organism>
<dbReference type="EMBL" id="LVYD01000013">
    <property type="protein sequence ID" value="OQP65976.1"/>
    <property type="molecule type" value="Genomic_DNA"/>
</dbReference>
<protein>
    <recommendedName>
        <fullName evidence="3">Outer membrane protein beta-barrel domain-containing protein</fullName>
    </recommendedName>
</protein>
<gene>
    <name evidence="1" type="ORF">A3860_15415</name>
</gene>